<name>A0AAE1CQW5_9GAST</name>
<comment type="caution">
    <text evidence="1">The sequence shown here is derived from an EMBL/GenBank/DDBJ whole genome shotgun (WGS) entry which is preliminary data.</text>
</comment>
<dbReference type="Proteomes" id="UP001283361">
    <property type="component" value="Unassembled WGS sequence"/>
</dbReference>
<protein>
    <submittedName>
        <fullName evidence="1">Uncharacterized protein</fullName>
    </submittedName>
</protein>
<accession>A0AAE1CQW5</accession>
<dbReference type="AlphaFoldDB" id="A0AAE1CQW5"/>
<gene>
    <name evidence="1" type="ORF">RRG08_056914</name>
</gene>
<keyword evidence="2" id="KW-1185">Reference proteome</keyword>
<evidence type="ECO:0000313" key="2">
    <source>
        <dbReference type="Proteomes" id="UP001283361"/>
    </source>
</evidence>
<reference evidence="1" key="1">
    <citation type="journal article" date="2023" name="G3 (Bethesda)">
        <title>A reference genome for the long-term kleptoplast-retaining sea slug Elysia crispata morphotype clarki.</title>
        <authorList>
            <person name="Eastman K.E."/>
            <person name="Pendleton A.L."/>
            <person name="Shaikh M.A."/>
            <person name="Suttiyut T."/>
            <person name="Ogas R."/>
            <person name="Tomko P."/>
            <person name="Gavelis G."/>
            <person name="Widhalm J.R."/>
            <person name="Wisecaver J.H."/>
        </authorList>
    </citation>
    <scope>NUCLEOTIDE SEQUENCE</scope>
    <source>
        <strain evidence="1">ECLA1</strain>
    </source>
</reference>
<sequence>MEADGTEATAFPYTQGNFLTLAIFPRNGSESTHLLEEIASCRSNSPVSCSDQVMTSAKEMTVVASDAENWARQGENREPQGSEP</sequence>
<organism evidence="1 2">
    <name type="scientific">Elysia crispata</name>
    <name type="common">lettuce slug</name>
    <dbReference type="NCBI Taxonomy" id="231223"/>
    <lineage>
        <taxon>Eukaryota</taxon>
        <taxon>Metazoa</taxon>
        <taxon>Spiralia</taxon>
        <taxon>Lophotrochozoa</taxon>
        <taxon>Mollusca</taxon>
        <taxon>Gastropoda</taxon>
        <taxon>Heterobranchia</taxon>
        <taxon>Euthyneura</taxon>
        <taxon>Panpulmonata</taxon>
        <taxon>Sacoglossa</taxon>
        <taxon>Placobranchoidea</taxon>
        <taxon>Plakobranchidae</taxon>
        <taxon>Elysia</taxon>
    </lineage>
</organism>
<dbReference type="EMBL" id="JAWDGP010007137">
    <property type="protein sequence ID" value="KAK3729587.1"/>
    <property type="molecule type" value="Genomic_DNA"/>
</dbReference>
<evidence type="ECO:0000313" key="1">
    <source>
        <dbReference type="EMBL" id="KAK3729587.1"/>
    </source>
</evidence>
<proteinExistence type="predicted"/>